<evidence type="ECO:0000313" key="2">
    <source>
        <dbReference type="Proteomes" id="UP000821845"/>
    </source>
</evidence>
<gene>
    <name evidence="1" type="ORF">HPB50_015018</name>
</gene>
<protein>
    <submittedName>
        <fullName evidence="1">Uncharacterized protein</fullName>
    </submittedName>
</protein>
<evidence type="ECO:0000313" key="1">
    <source>
        <dbReference type="EMBL" id="KAH6933452.1"/>
    </source>
</evidence>
<sequence>MAASGDGTLSASAAASPSPAQRKPRKRFRIDEDLCLLKEVACVDPFSNPTAWEDVLRNVMLAVNRELTIRSIKERVDLLIGYFRQQDTANLRKSGTEEQYGEREQLLQDISDLMREADYAPRTVPRKVNGMGPPKKNGMGPRQPAELLTSAKARRARALQIRDSAMASLPAVQASDDGQNNGNYPSRKFYHEVGRLLVKTYRQLLDAYGSGQIMYADTQQNLESAISHLNTLPFQAYVKRVTTFLNKKQEWVLLFRHDTVTRGQNTNNFAEASRRLASAMFRRHAGVWGSPAVVAASRVAAGLPPSNNGTKQQWFVSVKALASCQLSRNQQAAADETYPQRRRRST</sequence>
<name>A0ACB7SE47_HYAAI</name>
<organism evidence="1 2">
    <name type="scientific">Hyalomma asiaticum</name>
    <name type="common">Tick</name>
    <dbReference type="NCBI Taxonomy" id="266040"/>
    <lineage>
        <taxon>Eukaryota</taxon>
        <taxon>Metazoa</taxon>
        <taxon>Ecdysozoa</taxon>
        <taxon>Arthropoda</taxon>
        <taxon>Chelicerata</taxon>
        <taxon>Arachnida</taxon>
        <taxon>Acari</taxon>
        <taxon>Parasitiformes</taxon>
        <taxon>Ixodida</taxon>
        <taxon>Ixodoidea</taxon>
        <taxon>Ixodidae</taxon>
        <taxon>Hyalomminae</taxon>
        <taxon>Hyalomma</taxon>
    </lineage>
</organism>
<dbReference type="Proteomes" id="UP000821845">
    <property type="component" value="Chromosome 4"/>
</dbReference>
<comment type="caution">
    <text evidence="1">The sequence shown here is derived from an EMBL/GenBank/DDBJ whole genome shotgun (WGS) entry which is preliminary data.</text>
</comment>
<proteinExistence type="predicted"/>
<reference evidence="1" key="1">
    <citation type="submission" date="2020-05" db="EMBL/GenBank/DDBJ databases">
        <title>Large-scale comparative analyses of tick genomes elucidate their genetic diversity and vector capacities.</title>
        <authorList>
            <person name="Jia N."/>
            <person name="Wang J."/>
            <person name="Shi W."/>
            <person name="Du L."/>
            <person name="Sun Y."/>
            <person name="Zhan W."/>
            <person name="Jiang J."/>
            <person name="Wang Q."/>
            <person name="Zhang B."/>
            <person name="Ji P."/>
            <person name="Sakyi L.B."/>
            <person name="Cui X."/>
            <person name="Yuan T."/>
            <person name="Jiang B."/>
            <person name="Yang W."/>
            <person name="Lam T.T.-Y."/>
            <person name="Chang Q."/>
            <person name="Ding S."/>
            <person name="Wang X."/>
            <person name="Zhu J."/>
            <person name="Ruan X."/>
            <person name="Zhao L."/>
            <person name="Wei J."/>
            <person name="Que T."/>
            <person name="Du C."/>
            <person name="Cheng J."/>
            <person name="Dai P."/>
            <person name="Han X."/>
            <person name="Huang E."/>
            <person name="Gao Y."/>
            <person name="Liu J."/>
            <person name="Shao H."/>
            <person name="Ye R."/>
            <person name="Li L."/>
            <person name="Wei W."/>
            <person name="Wang X."/>
            <person name="Wang C."/>
            <person name="Yang T."/>
            <person name="Huo Q."/>
            <person name="Li W."/>
            <person name="Guo W."/>
            <person name="Chen H."/>
            <person name="Zhou L."/>
            <person name="Ni X."/>
            <person name="Tian J."/>
            <person name="Zhou Y."/>
            <person name="Sheng Y."/>
            <person name="Liu T."/>
            <person name="Pan Y."/>
            <person name="Xia L."/>
            <person name="Li J."/>
            <person name="Zhao F."/>
            <person name="Cao W."/>
        </authorList>
    </citation>
    <scope>NUCLEOTIDE SEQUENCE</scope>
    <source>
        <strain evidence="1">Hyas-2018</strain>
    </source>
</reference>
<accession>A0ACB7SE47</accession>
<dbReference type="EMBL" id="CM023484">
    <property type="protein sequence ID" value="KAH6933452.1"/>
    <property type="molecule type" value="Genomic_DNA"/>
</dbReference>
<keyword evidence="2" id="KW-1185">Reference proteome</keyword>